<sequence>MKQDFVTKRSCGTNKPNNYQLQYQHRKPAANKEEAMSSYKKKGGSSWNPFAGGVGSGGFGGGGGPNNNNNNNGGVGYAGGKDDQRKLVAGRKKAIKESKKEDKSTTKSLKMMNKSIQKNLAKHCGLDDEIDLSHSSYDALAGLVDTDDRGQVKTILADVFRNQVPTDWDTRKALYTAALDLTNTLVSDVRLAVLLGDEEDQETVLYWLKDFSQQCSAFMKRHEDNGWSKEDEGDVLFATRVKEVADKAIKISKRCLKKPEEELVMIDFSTRYQGALGPLRFDTVDSMNNHYFLKKVPNAPSTLNTRQLFKELTAYRTALPVEYGSSCFCRVINDRLDLLRVMITGPDETPYANGCFFFDVNLTGTYPKTSPAVQFLTTGGGKYRFNPNLYNCGKVCLSLLGTWQGPGWVSGQSTLLQVLISIQSLILVPDPYYNEPGWAHLMNTPQGNSASNKYNRNIRHYTLSAAIESHLSSILNKTNPYPEFESVMKKHFLEKRFLIENELRTWANEDRSLSSRVTNICNLLAQLAGGESKKTTSRSKRKSEPIVLDGADYGKQKKSKKNETIEIDLLSDDEGDKKPSAKPSSNDVVDLT</sequence>
<dbReference type="SUPFAM" id="SSF54495">
    <property type="entry name" value="UBC-like"/>
    <property type="match status" value="1"/>
</dbReference>
<proteinExistence type="predicted"/>
<comment type="caution">
    <text evidence="5">The sequence shown here is derived from an EMBL/GenBank/DDBJ whole genome shotgun (WGS) entry which is preliminary data.</text>
</comment>
<evidence type="ECO:0000256" key="2">
    <source>
        <dbReference type="ARBA" id="ARBA00022786"/>
    </source>
</evidence>
<dbReference type="EMBL" id="JATAAI010000012">
    <property type="protein sequence ID" value="KAK1741697.1"/>
    <property type="molecule type" value="Genomic_DNA"/>
</dbReference>
<dbReference type="PANTHER" id="PTHR46116">
    <property type="entry name" value="(E3-INDEPENDENT) E2 UBIQUITIN-CONJUGATING ENZYME"/>
    <property type="match status" value="1"/>
</dbReference>
<accession>A0AAD8YA14</accession>
<dbReference type="PROSITE" id="PS50127">
    <property type="entry name" value="UBC_2"/>
    <property type="match status" value="1"/>
</dbReference>
<dbReference type="AlphaFoldDB" id="A0AAD8YA14"/>
<dbReference type="InterPro" id="IPR016135">
    <property type="entry name" value="UBQ-conjugating_enzyme/RWD"/>
</dbReference>
<evidence type="ECO:0000313" key="6">
    <source>
        <dbReference type="Proteomes" id="UP001224775"/>
    </source>
</evidence>
<dbReference type="Pfam" id="PF00179">
    <property type="entry name" value="UQ_con"/>
    <property type="match status" value="1"/>
</dbReference>
<dbReference type="InterPro" id="IPR000608">
    <property type="entry name" value="UBC"/>
</dbReference>
<gene>
    <name evidence="5" type="ORF">QTG54_007270</name>
</gene>
<evidence type="ECO:0000256" key="1">
    <source>
        <dbReference type="ARBA" id="ARBA00022679"/>
    </source>
</evidence>
<feature type="domain" description="UBC core" evidence="4">
    <location>
        <begin position="303"/>
        <end position="467"/>
    </location>
</feature>
<feature type="compositionally biased region" description="Polar residues" evidence="3">
    <location>
        <begin position="582"/>
        <end position="592"/>
    </location>
</feature>
<dbReference type="GO" id="GO:0061631">
    <property type="term" value="F:ubiquitin conjugating enzyme activity"/>
    <property type="evidence" value="ECO:0007669"/>
    <property type="project" value="UniProtKB-EC"/>
</dbReference>
<dbReference type="CDD" id="cd23810">
    <property type="entry name" value="UBCc_BIRC6"/>
    <property type="match status" value="1"/>
</dbReference>
<dbReference type="PANTHER" id="PTHR46116:SF39">
    <property type="entry name" value="BACULOVIRAL IAP REPEAT-CONTAINING PROTEIN 6"/>
    <property type="match status" value="1"/>
</dbReference>
<feature type="compositionally biased region" description="Acidic residues" evidence="3">
    <location>
        <begin position="565"/>
        <end position="574"/>
    </location>
</feature>
<name>A0AAD8YA14_9STRA</name>
<organism evidence="5 6">
    <name type="scientific">Skeletonema marinoi</name>
    <dbReference type="NCBI Taxonomy" id="267567"/>
    <lineage>
        <taxon>Eukaryota</taxon>
        <taxon>Sar</taxon>
        <taxon>Stramenopiles</taxon>
        <taxon>Ochrophyta</taxon>
        <taxon>Bacillariophyta</taxon>
        <taxon>Coscinodiscophyceae</taxon>
        <taxon>Thalassiosirophycidae</taxon>
        <taxon>Thalassiosirales</taxon>
        <taxon>Skeletonemataceae</taxon>
        <taxon>Skeletonema</taxon>
        <taxon>Skeletonema marinoi-dohrnii complex</taxon>
    </lineage>
</organism>
<evidence type="ECO:0000256" key="3">
    <source>
        <dbReference type="SAM" id="MobiDB-lite"/>
    </source>
</evidence>
<dbReference type="EC" id="2.3.2.23" evidence="5"/>
<keyword evidence="1 5" id="KW-0808">Transferase</keyword>
<feature type="region of interest" description="Disordered" evidence="3">
    <location>
        <begin position="1"/>
        <end position="106"/>
    </location>
</feature>
<feature type="compositionally biased region" description="Basic and acidic residues" evidence="3">
    <location>
        <begin position="95"/>
        <end position="105"/>
    </location>
</feature>
<reference evidence="5" key="1">
    <citation type="submission" date="2023-06" db="EMBL/GenBank/DDBJ databases">
        <title>Survivors Of The Sea: Transcriptome response of Skeletonema marinoi to long-term dormancy.</title>
        <authorList>
            <person name="Pinder M.I.M."/>
            <person name="Kourtchenko O."/>
            <person name="Robertson E.K."/>
            <person name="Larsson T."/>
            <person name="Maumus F."/>
            <person name="Osuna-Cruz C.M."/>
            <person name="Vancaester E."/>
            <person name="Stenow R."/>
            <person name="Vandepoele K."/>
            <person name="Ploug H."/>
            <person name="Bruchert V."/>
            <person name="Godhe A."/>
            <person name="Topel M."/>
        </authorList>
    </citation>
    <scope>NUCLEOTIDE SEQUENCE</scope>
    <source>
        <strain evidence="5">R05AC</strain>
    </source>
</reference>
<dbReference type="Gene3D" id="3.10.110.10">
    <property type="entry name" value="Ubiquitin Conjugating Enzyme"/>
    <property type="match status" value="1"/>
</dbReference>
<feature type="compositionally biased region" description="Gly residues" evidence="3">
    <location>
        <begin position="52"/>
        <end position="65"/>
    </location>
</feature>
<keyword evidence="2" id="KW-0833">Ubl conjugation pathway</keyword>
<keyword evidence="6" id="KW-1185">Reference proteome</keyword>
<evidence type="ECO:0000313" key="5">
    <source>
        <dbReference type="EMBL" id="KAK1741697.1"/>
    </source>
</evidence>
<keyword evidence="5" id="KW-0012">Acyltransferase</keyword>
<dbReference type="Proteomes" id="UP001224775">
    <property type="component" value="Unassembled WGS sequence"/>
</dbReference>
<dbReference type="SMART" id="SM00212">
    <property type="entry name" value="UBCc"/>
    <property type="match status" value="1"/>
</dbReference>
<protein>
    <submittedName>
        <fullName evidence="5">Ubiquitin-conjugating enzyme E2</fullName>
        <ecNumber evidence="5">2.3.2.23</ecNumber>
    </submittedName>
</protein>
<feature type="compositionally biased region" description="Polar residues" evidence="3">
    <location>
        <begin position="10"/>
        <end position="23"/>
    </location>
</feature>
<evidence type="ECO:0000259" key="4">
    <source>
        <dbReference type="PROSITE" id="PS50127"/>
    </source>
</evidence>
<feature type="region of interest" description="Disordered" evidence="3">
    <location>
        <begin position="531"/>
        <end position="592"/>
    </location>
</feature>